<dbReference type="PROSITE" id="PS52016">
    <property type="entry name" value="TONB_DEPENDENT_REC_3"/>
    <property type="match status" value="1"/>
</dbReference>
<dbReference type="InterPro" id="IPR037066">
    <property type="entry name" value="Plug_dom_sf"/>
</dbReference>
<keyword evidence="4 8" id="KW-0812">Transmembrane</keyword>
<evidence type="ECO:0000313" key="14">
    <source>
        <dbReference type="Proteomes" id="UP000522313"/>
    </source>
</evidence>
<accession>A0A7X0MNX4</accession>
<evidence type="ECO:0000259" key="11">
    <source>
        <dbReference type="Pfam" id="PF00593"/>
    </source>
</evidence>
<name>A0A7X0MNX4_9SPHN</name>
<dbReference type="Gene3D" id="2.40.170.20">
    <property type="entry name" value="TonB-dependent receptor, beta-barrel domain"/>
    <property type="match status" value="1"/>
</dbReference>
<dbReference type="InterPro" id="IPR036942">
    <property type="entry name" value="Beta-barrel_TonB_sf"/>
</dbReference>
<dbReference type="AlphaFoldDB" id="A0A7X0MNX4"/>
<dbReference type="PANTHER" id="PTHR47234:SF3">
    <property type="entry name" value="SECRETIN_TONB SHORT N-TERMINAL DOMAIN-CONTAINING PROTEIN"/>
    <property type="match status" value="1"/>
</dbReference>
<evidence type="ECO:0000256" key="3">
    <source>
        <dbReference type="ARBA" id="ARBA00022452"/>
    </source>
</evidence>
<feature type="compositionally biased region" description="Low complexity" evidence="10">
    <location>
        <begin position="49"/>
        <end position="59"/>
    </location>
</feature>
<reference evidence="13 14" key="1">
    <citation type="submission" date="2020-08" db="EMBL/GenBank/DDBJ databases">
        <title>The Agave Microbiome: Exploring the role of microbial communities in plant adaptations to desert environments.</title>
        <authorList>
            <person name="Partida-Martinez L.P."/>
        </authorList>
    </citation>
    <scope>NUCLEOTIDE SEQUENCE [LARGE SCALE GENOMIC DNA]</scope>
    <source>
        <strain evidence="13 14">AS3.13</strain>
    </source>
</reference>
<dbReference type="SUPFAM" id="SSF56935">
    <property type="entry name" value="Porins"/>
    <property type="match status" value="1"/>
</dbReference>
<keyword evidence="6 8" id="KW-0472">Membrane</keyword>
<evidence type="ECO:0000256" key="7">
    <source>
        <dbReference type="ARBA" id="ARBA00023237"/>
    </source>
</evidence>
<feature type="domain" description="TonB-dependent receptor plug" evidence="12">
    <location>
        <begin position="86"/>
        <end position="200"/>
    </location>
</feature>
<protein>
    <submittedName>
        <fullName evidence="13">Outer membrane receptor protein involved in Fe transport</fullName>
    </submittedName>
</protein>
<sequence>MQARSATAQRRRKAARRANMLLLGTAGTIWGGVAAAQVPVSFASPPSEAVGAPLAADAAPQDTGADAVPSDDIVITGSRIVRDGYSAPTPVTVLGAPELAAQRPANVSDFVNQLPSIAQGSTAANSSGSLSNGLAGINSVNLRGLGAGRTLVLLNGQRSVASAVNGVVDVNTFPQDLIERVEVVTGGASAQYGSDAVGGVVNFILDEKYRGVKFAADTGITERGDGHNYRFAATVGKSLAGDRLHLLASAEYFHQDGVATIARDWNDRGYFQINNPAYTPDNGLPQRLVGEGFGPATYTAGGLVTSGPLRGTYFLAPGTTGQLNYGTTNATSSPWMVGGDWRTTLAGHVGTNSLLPNEKRISLFSRVGFDVTSDVQIYGQVSFNRYEGQSFYQQTPSTGVTIRGDNAYLLTQYPEVAARMAAAGVSTLTIGTSNAGFPVPGSDNRRDVYRYVGGAKGKLSLFNRSWSWDVYYQHGLTKSHEELTNTWNNARMALAQDAVLSGGQIVCRSTLTDPGNGCVPIDRLGTDGPSAAALGYIYGTAQPQRDQSIQQDVAAASMSGTLFDLPGGAAAIAFGGEWRKEQIDGRVDPQFSSGWLYGNYLVNRGDYDVKEGFVEIDLPLWRGLNVNAAGRYTDYSTSGSVFTWKAGATFEPIPDLKFRGTYSRDIRAPNLQELFAAGTARTNTVILPTNAPVAGSQQFLENTIGNRALDPEKAKSWTIGAVATPRFLPGFTASFDYYDIRISDAIGTITAQNTVDFCYSGTTRYCDNIVYTGGALSSIVIQPFNFASQVEKGFDIAVSYRRDLAEIASSLPGRLTINGAATHYIENVIDNGIFPVDYAGVNGGSLSGTYSSPSWRYRISAFYELDAFTLNLVGRGFGAGVYGNDYVECTSGCPVPTARYRTINDNSIGGAFYLDASLGVKLRSGGREGSLTFIVTNLLDKDPLLVGNGPDGNNTPAYPQTSRSLYDVLGRSFRVAFTTNF</sequence>
<dbReference type="RefSeq" id="WP_260396687.1">
    <property type="nucleotide sequence ID" value="NZ_JACHBT010000018.1"/>
</dbReference>
<gene>
    <name evidence="13" type="ORF">F4693_003129</name>
</gene>
<dbReference type="PANTHER" id="PTHR47234">
    <property type="match status" value="1"/>
</dbReference>
<evidence type="ECO:0000256" key="8">
    <source>
        <dbReference type="PROSITE-ProRule" id="PRU01360"/>
    </source>
</evidence>
<dbReference type="Proteomes" id="UP000522313">
    <property type="component" value="Unassembled WGS sequence"/>
</dbReference>
<evidence type="ECO:0000259" key="12">
    <source>
        <dbReference type="Pfam" id="PF07715"/>
    </source>
</evidence>
<organism evidence="13 14">
    <name type="scientific">Sphingomonas endophytica</name>
    <dbReference type="NCBI Taxonomy" id="869719"/>
    <lineage>
        <taxon>Bacteria</taxon>
        <taxon>Pseudomonadati</taxon>
        <taxon>Pseudomonadota</taxon>
        <taxon>Alphaproteobacteria</taxon>
        <taxon>Sphingomonadales</taxon>
        <taxon>Sphingomonadaceae</taxon>
        <taxon>Sphingomonas</taxon>
    </lineage>
</organism>
<dbReference type="Pfam" id="PF07715">
    <property type="entry name" value="Plug"/>
    <property type="match status" value="1"/>
</dbReference>
<keyword evidence="5 9" id="KW-0798">TonB box</keyword>
<keyword evidence="13" id="KW-0675">Receptor</keyword>
<comment type="caution">
    <text evidence="13">The sequence shown here is derived from an EMBL/GenBank/DDBJ whole genome shotgun (WGS) entry which is preliminary data.</text>
</comment>
<dbReference type="GO" id="GO:0009279">
    <property type="term" value="C:cell outer membrane"/>
    <property type="evidence" value="ECO:0007669"/>
    <property type="project" value="UniProtKB-SubCell"/>
</dbReference>
<feature type="domain" description="TonB-dependent receptor-like beta-barrel" evidence="11">
    <location>
        <begin position="443"/>
        <end position="938"/>
    </location>
</feature>
<evidence type="ECO:0000256" key="9">
    <source>
        <dbReference type="RuleBase" id="RU003357"/>
    </source>
</evidence>
<dbReference type="InterPro" id="IPR039426">
    <property type="entry name" value="TonB-dep_rcpt-like"/>
</dbReference>
<keyword evidence="3 8" id="KW-1134">Transmembrane beta strand</keyword>
<evidence type="ECO:0000256" key="10">
    <source>
        <dbReference type="SAM" id="MobiDB-lite"/>
    </source>
</evidence>
<comment type="subcellular location">
    <subcellularLocation>
        <location evidence="1 8">Cell outer membrane</location>
        <topology evidence="1 8">Multi-pass membrane protein</topology>
    </subcellularLocation>
</comment>
<evidence type="ECO:0000256" key="4">
    <source>
        <dbReference type="ARBA" id="ARBA00022692"/>
    </source>
</evidence>
<proteinExistence type="inferred from homology"/>
<dbReference type="InterPro" id="IPR000531">
    <property type="entry name" value="Beta-barrel_TonB"/>
</dbReference>
<evidence type="ECO:0000256" key="2">
    <source>
        <dbReference type="ARBA" id="ARBA00022448"/>
    </source>
</evidence>
<comment type="similarity">
    <text evidence="8 9">Belongs to the TonB-dependent receptor family.</text>
</comment>
<feature type="region of interest" description="Disordered" evidence="10">
    <location>
        <begin position="49"/>
        <end position="69"/>
    </location>
</feature>
<evidence type="ECO:0000256" key="5">
    <source>
        <dbReference type="ARBA" id="ARBA00023077"/>
    </source>
</evidence>
<keyword evidence="2 8" id="KW-0813">Transport</keyword>
<evidence type="ECO:0000256" key="6">
    <source>
        <dbReference type="ARBA" id="ARBA00023136"/>
    </source>
</evidence>
<dbReference type="EMBL" id="JACHBT010000018">
    <property type="protein sequence ID" value="MBB6506132.1"/>
    <property type="molecule type" value="Genomic_DNA"/>
</dbReference>
<dbReference type="InterPro" id="IPR012910">
    <property type="entry name" value="Plug_dom"/>
</dbReference>
<keyword evidence="7 8" id="KW-0998">Cell outer membrane</keyword>
<evidence type="ECO:0000313" key="13">
    <source>
        <dbReference type="EMBL" id="MBB6506132.1"/>
    </source>
</evidence>
<evidence type="ECO:0000256" key="1">
    <source>
        <dbReference type="ARBA" id="ARBA00004571"/>
    </source>
</evidence>
<dbReference type="Pfam" id="PF00593">
    <property type="entry name" value="TonB_dep_Rec_b-barrel"/>
    <property type="match status" value="1"/>
</dbReference>
<dbReference type="Gene3D" id="2.170.130.10">
    <property type="entry name" value="TonB-dependent receptor, plug domain"/>
    <property type="match status" value="1"/>
</dbReference>
<reference evidence="13 14" key="2">
    <citation type="submission" date="2020-08" db="EMBL/GenBank/DDBJ databases">
        <authorList>
            <person name="Partida-Martinez L."/>
            <person name="Huntemann M."/>
            <person name="Clum A."/>
            <person name="Wang J."/>
            <person name="Palaniappan K."/>
            <person name="Ritter S."/>
            <person name="Chen I.-M."/>
            <person name="Stamatis D."/>
            <person name="Reddy T."/>
            <person name="O'Malley R."/>
            <person name="Daum C."/>
            <person name="Shapiro N."/>
            <person name="Ivanova N."/>
            <person name="Kyrpides N."/>
            <person name="Woyke T."/>
        </authorList>
    </citation>
    <scope>NUCLEOTIDE SEQUENCE [LARGE SCALE GENOMIC DNA]</scope>
    <source>
        <strain evidence="13 14">AS3.13</strain>
    </source>
</reference>